<feature type="region of interest" description="Disordered" evidence="1">
    <location>
        <begin position="258"/>
        <end position="285"/>
    </location>
</feature>
<organism evidence="3 4">
    <name type="scientific">Streptomyces albireticuli</name>
    <dbReference type="NCBI Taxonomy" id="1940"/>
    <lineage>
        <taxon>Bacteria</taxon>
        <taxon>Bacillati</taxon>
        <taxon>Actinomycetota</taxon>
        <taxon>Actinomycetes</taxon>
        <taxon>Kitasatosporales</taxon>
        <taxon>Streptomycetaceae</taxon>
        <taxon>Streptomyces</taxon>
    </lineage>
</organism>
<protein>
    <recommendedName>
        <fullName evidence="5">Lipoprotein</fullName>
    </recommendedName>
</protein>
<dbReference type="Proteomes" id="UP000195755">
    <property type="component" value="Chromosome"/>
</dbReference>
<reference evidence="3 4" key="1">
    <citation type="submission" date="2017-06" db="EMBL/GenBank/DDBJ databases">
        <title>Streptomyces albireticuli Genome sequencing and assembly.</title>
        <authorList>
            <person name="Wang Y."/>
            <person name="Du B."/>
            <person name="Ding Y."/>
            <person name="Liu H."/>
            <person name="Hou Q."/>
            <person name="Liu K."/>
            <person name="Yao L."/>
            <person name="Wang C."/>
        </authorList>
    </citation>
    <scope>NUCLEOTIDE SEQUENCE [LARGE SCALE GENOMIC DNA]</scope>
    <source>
        <strain evidence="3 4">MDJK11</strain>
    </source>
</reference>
<dbReference type="InterPro" id="IPR029046">
    <property type="entry name" value="LolA/LolB/LppX"/>
</dbReference>
<feature type="chain" id="PRO_5038618224" description="Lipoprotein" evidence="2">
    <location>
        <begin position="22"/>
        <end position="285"/>
    </location>
</feature>
<feature type="compositionally biased region" description="Basic and acidic residues" evidence="1">
    <location>
        <begin position="271"/>
        <end position="285"/>
    </location>
</feature>
<feature type="compositionally biased region" description="Basic and acidic residues" evidence="1">
    <location>
        <begin position="41"/>
        <end position="52"/>
    </location>
</feature>
<evidence type="ECO:0000313" key="4">
    <source>
        <dbReference type="Proteomes" id="UP000195755"/>
    </source>
</evidence>
<dbReference type="Gene3D" id="2.50.20.20">
    <property type="match status" value="1"/>
</dbReference>
<dbReference type="KEGG" id="salj:SMD11_2108"/>
<dbReference type="PROSITE" id="PS51257">
    <property type="entry name" value="PROKAR_LIPOPROTEIN"/>
    <property type="match status" value="1"/>
</dbReference>
<dbReference type="SUPFAM" id="SSF89392">
    <property type="entry name" value="Prokaryotic lipoproteins and lipoprotein localization factors"/>
    <property type="match status" value="1"/>
</dbReference>
<evidence type="ECO:0008006" key="5">
    <source>
        <dbReference type="Google" id="ProtNLM"/>
    </source>
</evidence>
<evidence type="ECO:0000256" key="1">
    <source>
        <dbReference type="SAM" id="MobiDB-lite"/>
    </source>
</evidence>
<feature type="region of interest" description="Disordered" evidence="1">
    <location>
        <begin position="25"/>
        <end position="52"/>
    </location>
</feature>
<feature type="compositionally biased region" description="Low complexity" evidence="1">
    <location>
        <begin position="29"/>
        <end position="40"/>
    </location>
</feature>
<evidence type="ECO:0000313" key="3">
    <source>
        <dbReference type="EMBL" id="ARZ67760.1"/>
    </source>
</evidence>
<keyword evidence="2" id="KW-0732">Signal</keyword>
<name>A0A1Z2L0E2_9ACTN</name>
<dbReference type="OrthoDB" id="4224378at2"/>
<proteinExistence type="predicted"/>
<dbReference type="EMBL" id="CP021744">
    <property type="protein sequence ID" value="ARZ67760.1"/>
    <property type="molecule type" value="Genomic_DNA"/>
</dbReference>
<evidence type="ECO:0000256" key="2">
    <source>
        <dbReference type="SAM" id="SignalP"/>
    </source>
</evidence>
<feature type="region of interest" description="Disordered" evidence="1">
    <location>
        <begin position="72"/>
        <end position="111"/>
    </location>
</feature>
<dbReference type="AlphaFoldDB" id="A0A1Z2L0E2"/>
<sequence length="285" mass="29734">MKAIRKTVVAATGVALALSLAACGGGDSGDTSDGSAAGKSAAEKNDGADKALKAADPVTALKAAAAKGARQNTYRAKGKLKDERGDSVTEGAFQVKPHASEMKETGPKTAEAPDGVTRVIAVGDKMYFDSPMVPGKKWWTFGVGGAKDTDPSEPFVRMASALSTAKDLKNAGVETVGGRRVAHYQGTVVVSELAGYKGDAMKENDRDFTAKGWKGDGLEKVTLDVWVDGDGVIAKTQEAGKRSKGDYLKADEYSDFGADLKIQPPPAAETATEKEAMEAQMKKAK</sequence>
<feature type="signal peptide" evidence="2">
    <location>
        <begin position="1"/>
        <end position="21"/>
    </location>
</feature>
<dbReference type="RefSeq" id="WP_087926166.1">
    <property type="nucleotide sequence ID" value="NZ_CP021744.1"/>
</dbReference>
<gene>
    <name evidence="3" type="ORF">SMD11_2108</name>
</gene>
<accession>A0A1Z2L0E2</accession>